<proteinExistence type="predicted"/>
<evidence type="ECO:0000313" key="3">
    <source>
        <dbReference type="Proteomes" id="UP000093894"/>
    </source>
</evidence>
<dbReference type="Pfam" id="PF13577">
    <property type="entry name" value="SnoaL_4"/>
    <property type="match status" value="1"/>
</dbReference>
<dbReference type="CDD" id="cd00531">
    <property type="entry name" value="NTF2_like"/>
    <property type="match status" value="1"/>
</dbReference>
<sequence>MDLQRVADELEITTLLNKYARAVDTKDWDLYRSVFTDDAHIDYSSAGAAAGPRDEVAAWLEQGFGAIPMSMHYITNVEILDLDGDVAKVRAMFYNPMQLPGMAELSYCGGYYHHELTRTADGWRSRSLREENVWFVNPPAG</sequence>
<dbReference type="Gene3D" id="3.10.450.50">
    <property type="match status" value="1"/>
</dbReference>
<accession>A0A853M7D0</accession>
<protein>
    <recommendedName>
        <fullName evidence="1">SnoaL-like domain-containing protein</fullName>
    </recommendedName>
</protein>
<dbReference type="EMBL" id="LZLG01000037">
    <property type="protein sequence ID" value="OBJ62569.1"/>
    <property type="molecule type" value="Genomic_DNA"/>
</dbReference>
<feature type="domain" description="SnoaL-like" evidence="1">
    <location>
        <begin position="4"/>
        <end position="128"/>
    </location>
</feature>
<evidence type="ECO:0000259" key="1">
    <source>
        <dbReference type="Pfam" id="PF13577"/>
    </source>
</evidence>
<dbReference type="InterPro" id="IPR037401">
    <property type="entry name" value="SnoaL-like"/>
</dbReference>
<reference evidence="2 3" key="1">
    <citation type="submission" date="2016-06" db="EMBL/GenBank/DDBJ databases">
        <authorList>
            <person name="Sutton G."/>
            <person name="Brinkac L."/>
            <person name="Sanka R."/>
            <person name="Adams M."/>
            <person name="Lau E."/>
            <person name="Garcia-Basteiro A."/>
            <person name="Lopez-Varela E."/>
            <person name="Palencia S."/>
        </authorList>
    </citation>
    <scope>NUCLEOTIDE SEQUENCE [LARGE SCALE GENOMIC DNA]</scope>
    <source>
        <strain evidence="2 3">1164983.0</strain>
    </source>
</reference>
<dbReference type="RefSeq" id="WP_065055451.1">
    <property type="nucleotide sequence ID" value="NZ_LZKW01000297.1"/>
</dbReference>
<comment type="caution">
    <text evidence="2">The sequence shown here is derived from an EMBL/GenBank/DDBJ whole genome shotgun (WGS) entry which is preliminary data.</text>
</comment>
<name>A0A853M7D0_9MYCO</name>
<dbReference type="Proteomes" id="UP000093894">
    <property type="component" value="Unassembled WGS sequence"/>
</dbReference>
<evidence type="ECO:0000313" key="2">
    <source>
        <dbReference type="EMBL" id="OBJ62569.1"/>
    </source>
</evidence>
<dbReference type="SUPFAM" id="SSF54427">
    <property type="entry name" value="NTF2-like"/>
    <property type="match status" value="1"/>
</dbReference>
<dbReference type="AlphaFoldDB" id="A0A853M7D0"/>
<dbReference type="InterPro" id="IPR032710">
    <property type="entry name" value="NTF2-like_dom_sf"/>
</dbReference>
<organism evidence="2 3">
    <name type="scientific">Mycobacterium colombiense</name>
    <dbReference type="NCBI Taxonomy" id="339268"/>
    <lineage>
        <taxon>Bacteria</taxon>
        <taxon>Bacillati</taxon>
        <taxon>Actinomycetota</taxon>
        <taxon>Actinomycetes</taxon>
        <taxon>Mycobacteriales</taxon>
        <taxon>Mycobacteriaceae</taxon>
        <taxon>Mycobacterium</taxon>
        <taxon>Mycobacterium avium complex (MAC)</taxon>
    </lineage>
</organism>
<gene>
    <name evidence="2" type="ORF">A5628_26130</name>
</gene>